<evidence type="ECO:0000313" key="4">
    <source>
        <dbReference type="Proteomes" id="UP000184389"/>
    </source>
</evidence>
<evidence type="ECO:0000256" key="2">
    <source>
        <dbReference type="HAMAP-Rule" id="MF_01074"/>
    </source>
</evidence>
<dbReference type="Proteomes" id="UP000184389">
    <property type="component" value="Unassembled WGS sequence"/>
</dbReference>
<dbReference type="STRING" id="1123281.SAMN02745180_01174"/>
<dbReference type="GO" id="GO:0016829">
    <property type="term" value="F:lyase activity"/>
    <property type="evidence" value="ECO:0007669"/>
    <property type="project" value="UniProtKB-UniRule"/>
</dbReference>
<evidence type="ECO:0000313" key="3">
    <source>
        <dbReference type="EMBL" id="SHH85164.1"/>
    </source>
</evidence>
<reference evidence="3 4" key="1">
    <citation type="submission" date="2016-11" db="EMBL/GenBank/DDBJ databases">
        <authorList>
            <person name="Jaros S."/>
            <person name="Januszkiewicz K."/>
            <person name="Wedrychowicz H."/>
        </authorList>
    </citation>
    <scope>NUCLEOTIDE SEQUENCE [LARGE SCALE GENOMIC DNA]</scope>
    <source>
        <strain evidence="3 4">DSM 13106</strain>
    </source>
</reference>
<name>A0A1M5WD77_9FIRM</name>
<evidence type="ECO:0000256" key="1">
    <source>
        <dbReference type="ARBA" id="ARBA00022596"/>
    </source>
</evidence>
<dbReference type="Gene3D" id="3.30.70.1380">
    <property type="entry name" value="Transcriptional regulatory protein pf0864 domain like"/>
    <property type="match status" value="1"/>
</dbReference>
<dbReference type="EC" id="4.99.1.12" evidence="2"/>
<dbReference type="OrthoDB" id="9765625at2"/>
<dbReference type="PANTHER" id="PTHR36566:SF1">
    <property type="entry name" value="PYRIDINIUM-3,5-BISTHIOCARBOXYLIC ACID MONONUCLEOTIDE NICKEL INSERTION PROTEIN"/>
    <property type="match status" value="1"/>
</dbReference>
<comment type="catalytic activity">
    <reaction evidence="2">
        <text>Ni(II)-pyridinium-3,5-bisthiocarboxylate mononucleotide = pyridinium-3,5-bisthiocarboxylate mononucleotide + Ni(2+)</text>
        <dbReference type="Rhea" id="RHEA:54784"/>
        <dbReference type="ChEBI" id="CHEBI:49786"/>
        <dbReference type="ChEBI" id="CHEBI:137372"/>
        <dbReference type="ChEBI" id="CHEBI:137373"/>
        <dbReference type="EC" id="4.99.1.12"/>
    </reaction>
</comment>
<dbReference type="PANTHER" id="PTHR36566">
    <property type="entry name" value="NICKEL INSERTION PROTEIN-RELATED"/>
    <property type="match status" value="1"/>
</dbReference>
<dbReference type="EMBL" id="FQXR01000005">
    <property type="protein sequence ID" value="SHH85164.1"/>
    <property type="molecule type" value="Genomic_DNA"/>
</dbReference>
<dbReference type="AlphaFoldDB" id="A0A1M5WD77"/>
<dbReference type="Gene3D" id="3.10.20.300">
    <property type="entry name" value="mk0293 like domain"/>
    <property type="match status" value="1"/>
</dbReference>
<keyword evidence="4" id="KW-1185">Reference proteome</keyword>
<dbReference type="RefSeq" id="WP_072743870.1">
    <property type="nucleotide sequence ID" value="NZ_FQXR01000005.1"/>
</dbReference>
<proteinExistence type="inferred from homology"/>
<protein>
    <recommendedName>
        <fullName evidence="2">Pyridinium-3,5-bisthiocarboxylic acid mononucleotide nickel insertion protein</fullName>
        <shortName evidence="2">P2TMN nickel insertion protein</shortName>
        <ecNumber evidence="2">4.99.1.12</ecNumber>
    </recommendedName>
    <alternativeName>
        <fullName evidence="2">Nickel-pincer cofactor biosynthesis protein LarC</fullName>
    </alternativeName>
</protein>
<dbReference type="NCBIfam" id="TIGR00299">
    <property type="entry name" value="nickel pincer cofactor biosynthesis protein LarC"/>
    <property type="match status" value="1"/>
</dbReference>
<dbReference type="InterPro" id="IPR002822">
    <property type="entry name" value="Ni_insertion"/>
</dbReference>
<accession>A0A1M5WD77</accession>
<dbReference type="HAMAP" id="MF_01074">
    <property type="entry name" value="LarC"/>
    <property type="match status" value="1"/>
</dbReference>
<keyword evidence="2" id="KW-0456">Lyase</keyword>
<keyword evidence="1 2" id="KW-0533">Nickel</keyword>
<gene>
    <name evidence="2" type="primary">larC</name>
    <name evidence="3" type="ORF">SAMN02745180_01174</name>
</gene>
<dbReference type="GO" id="GO:0051604">
    <property type="term" value="P:protein maturation"/>
    <property type="evidence" value="ECO:0007669"/>
    <property type="project" value="UniProtKB-UniRule"/>
</dbReference>
<comment type="similarity">
    <text evidence="2">Belongs to the LarC family.</text>
</comment>
<comment type="function">
    <text evidence="2">Involved in the biosynthesis of a nickel-pincer cofactor ((SCS)Ni(II) pincer complex). Binds Ni(2+), and functions in nickel delivery to pyridinium-3,5-bisthiocarboxylic acid mononucleotide (P2TMN), to form the mature cofactor. Is thus probably required for the activation of nickel-pincer cofactor-dependent enzymes.</text>
</comment>
<organism evidence="3 4">
    <name type="scientific">Sporanaerobacter acetigenes DSM 13106</name>
    <dbReference type="NCBI Taxonomy" id="1123281"/>
    <lineage>
        <taxon>Bacteria</taxon>
        <taxon>Bacillati</taxon>
        <taxon>Bacillota</taxon>
        <taxon>Tissierellia</taxon>
        <taxon>Tissierellales</taxon>
        <taxon>Sporanaerobacteraceae</taxon>
        <taxon>Sporanaerobacter</taxon>
    </lineage>
</organism>
<sequence length="399" mass="44568">MHKKTLYLECFSGISGDMTVGALLDLGADENLLRQGLDSLKVHGYDIKIGRTQKCGIDACDFDVVLHEDDKHTYDNVHHHEHRNLYDICKIIDEGQISDRAKDIAKKIFNIVAKAESKAHGVDIEKVHFHEVGAIDSIVDIVAVAICIDNLDIDEVVVSKIYEGTGHVKCQHGTIPVPVPAVTNIVIDNALSIKITDNSGEMITPTGAAIAAALKTKEGLPEDCKIIKIGLGAGKKDFEKANILRAFIIEEVSKEASEDHIWVLETNLDDCSGENLGFVVEKLMGSGGKDVFYTPIFMKKNRPGYKLTVLCEEENIKSMESIIFKNTTSIGIRRYRTDRTILKREIINIDSEYGQVRVKVCFFEGDKYYYPEYEDVKSICDKTGFSFKTVYDRVKLILS</sequence>
<dbReference type="Pfam" id="PF01969">
    <property type="entry name" value="Ni_insertion"/>
    <property type="match status" value="1"/>
</dbReference>
<dbReference type="GO" id="GO:0016151">
    <property type="term" value="F:nickel cation binding"/>
    <property type="evidence" value="ECO:0007669"/>
    <property type="project" value="UniProtKB-UniRule"/>
</dbReference>